<name>A0A5C2H7F1_9RHOB</name>
<keyword evidence="1" id="KW-0812">Transmembrane</keyword>
<sequence length="168" mass="18888">MSETWSTADYALIVSLGSATISLFSLGWNVWSKFIYPKPPVRMSIGTSMALGGQGKTVNHLEIQNLGFVPVRITQVFGEIEQRDRNGKKQICIPRFYTNWPIDSVGMAIGTGGPMLLEAGSAKNLYLVESPEDFRSVTRFAAKDGFGRTHYVPKQKMTPFRKYYRLKQ</sequence>
<keyword evidence="1" id="KW-1133">Transmembrane helix</keyword>
<reference evidence="3" key="1">
    <citation type="submission" date="2018-03" db="EMBL/GenBank/DDBJ databases">
        <title>Genomic analysis of the strain SH-1 isolated from shrimp intestine.</title>
        <authorList>
            <person name="Kim Y.-S."/>
            <person name="Kim S.-E."/>
            <person name="Kim K.-H."/>
        </authorList>
    </citation>
    <scope>NUCLEOTIDE SEQUENCE [LARGE SCALE GENOMIC DNA]</scope>
    <source>
        <strain evidence="3">SH-1</strain>
    </source>
</reference>
<dbReference type="RefSeq" id="WP_149615446.1">
    <property type="nucleotide sequence ID" value="NZ_CP027665.1"/>
</dbReference>
<dbReference type="KEGG" id="thas:C6Y53_18900"/>
<organism evidence="2 3">
    <name type="scientific">Pukyongiella litopenaei</name>
    <dbReference type="NCBI Taxonomy" id="2605946"/>
    <lineage>
        <taxon>Bacteria</taxon>
        <taxon>Pseudomonadati</taxon>
        <taxon>Pseudomonadota</taxon>
        <taxon>Alphaproteobacteria</taxon>
        <taxon>Rhodobacterales</taxon>
        <taxon>Paracoccaceae</taxon>
        <taxon>Pukyongiella</taxon>
    </lineage>
</organism>
<evidence type="ECO:0000256" key="1">
    <source>
        <dbReference type="SAM" id="Phobius"/>
    </source>
</evidence>
<evidence type="ECO:0000313" key="3">
    <source>
        <dbReference type="Proteomes" id="UP000237655"/>
    </source>
</evidence>
<protein>
    <submittedName>
        <fullName evidence="2">Uncharacterized protein</fullName>
    </submittedName>
</protein>
<feature type="transmembrane region" description="Helical" evidence="1">
    <location>
        <begin position="12"/>
        <end position="31"/>
    </location>
</feature>
<dbReference type="EMBL" id="CP027665">
    <property type="protein sequence ID" value="QEP30301.1"/>
    <property type="molecule type" value="Genomic_DNA"/>
</dbReference>
<dbReference type="AlphaFoldDB" id="A0A5C2H7F1"/>
<dbReference type="Proteomes" id="UP000237655">
    <property type="component" value="Chromosome"/>
</dbReference>
<proteinExistence type="predicted"/>
<keyword evidence="1" id="KW-0472">Membrane</keyword>
<keyword evidence="3" id="KW-1185">Reference proteome</keyword>
<evidence type="ECO:0000313" key="2">
    <source>
        <dbReference type="EMBL" id="QEP30301.1"/>
    </source>
</evidence>
<accession>A0A5C2H7F1</accession>
<gene>
    <name evidence="2" type="ORF">C6Y53_18900</name>
</gene>